<dbReference type="Pfam" id="PF00501">
    <property type="entry name" value="AMP-binding"/>
    <property type="match status" value="1"/>
</dbReference>
<dbReference type="Gene3D" id="3.40.50.12780">
    <property type="entry name" value="N-terminal domain of ligase-like"/>
    <property type="match status" value="1"/>
</dbReference>
<protein>
    <recommendedName>
        <fullName evidence="1">AMP-dependent synthetase/ligase domain-containing protein</fullName>
    </recommendedName>
</protein>
<dbReference type="AlphaFoldDB" id="A0A1F6D1P4"/>
<feature type="domain" description="AMP-dependent synthetase/ligase" evidence="1">
    <location>
        <begin position="140"/>
        <end position="257"/>
    </location>
</feature>
<evidence type="ECO:0000313" key="2">
    <source>
        <dbReference type="EMBL" id="OGG55295.1"/>
    </source>
</evidence>
<dbReference type="SUPFAM" id="SSF56801">
    <property type="entry name" value="Acetyl-CoA synthetase-like"/>
    <property type="match status" value="1"/>
</dbReference>
<dbReference type="EMBL" id="MFLC01000005">
    <property type="protein sequence ID" value="OGG55295.1"/>
    <property type="molecule type" value="Genomic_DNA"/>
</dbReference>
<gene>
    <name evidence="2" type="ORF">A3D62_01580</name>
</gene>
<evidence type="ECO:0000259" key="1">
    <source>
        <dbReference type="Pfam" id="PF00501"/>
    </source>
</evidence>
<evidence type="ECO:0000313" key="3">
    <source>
        <dbReference type="Proteomes" id="UP000177659"/>
    </source>
</evidence>
<comment type="caution">
    <text evidence="2">The sequence shown here is derived from an EMBL/GenBank/DDBJ whole genome shotgun (WGS) entry which is preliminary data.</text>
</comment>
<dbReference type="InterPro" id="IPR042099">
    <property type="entry name" value="ANL_N_sf"/>
</dbReference>
<dbReference type="Proteomes" id="UP000177659">
    <property type="component" value="Unassembled WGS sequence"/>
</dbReference>
<accession>A0A1F6D1P4</accession>
<reference evidence="2 3" key="1">
    <citation type="journal article" date="2016" name="Nat. Commun.">
        <title>Thousands of microbial genomes shed light on interconnected biogeochemical processes in an aquifer system.</title>
        <authorList>
            <person name="Anantharaman K."/>
            <person name="Brown C.T."/>
            <person name="Hug L.A."/>
            <person name="Sharon I."/>
            <person name="Castelle C.J."/>
            <person name="Probst A.J."/>
            <person name="Thomas B.C."/>
            <person name="Singh A."/>
            <person name="Wilkins M.J."/>
            <person name="Karaoz U."/>
            <person name="Brodie E.L."/>
            <person name="Williams K.H."/>
            <person name="Hubbard S.S."/>
            <person name="Banfield J.F."/>
        </authorList>
    </citation>
    <scope>NUCLEOTIDE SEQUENCE [LARGE SCALE GENOMIC DNA]</scope>
</reference>
<dbReference type="InterPro" id="IPR000873">
    <property type="entry name" value="AMP-dep_synth/lig_dom"/>
</dbReference>
<proteinExistence type="predicted"/>
<dbReference type="PANTHER" id="PTHR43845">
    <property type="entry name" value="BLR5969 PROTEIN"/>
    <property type="match status" value="1"/>
</dbReference>
<organism evidence="2 3">
    <name type="scientific">Candidatus Kaiserbacteria bacterium RIFCSPHIGHO2_02_FULL_49_11</name>
    <dbReference type="NCBI Taxonomy" id="1798489"/>
    <lineage>
        <taxon>Bacteria</taxon>
        <taxon>Candidatus Kaiseribacteriota</taxon>
    </lineage>
</organism>
<sequence>MSETSFDKLKEVLLFVWNSAAPFYRKKYTTAGFDPAMVMSLKDLSRIPLLTRQELGMCNLWDRSYLPLEETLVCGYTSGTTSNELFPLVRNTYIAEAPDIESKKLLLLSMQHWRVLVQAEWFRRKGIFIVCGDIKNLPLTAELSRATGIDAIYATPTVALLIAPALKKTIDIRSIKTLLLYGESLSKSRRETLQKEFPDAVIKTHYAFSEVGPMGFSCPAESDESLFHHDPHFIYEIINPDSGEVLPEGSEGELVITTLEKMPTPLIRYKTGDAGMILPMLCSCPRQQKTFRISGRVGFDTIKVGGLELKAASFEVGVASVSELVNPDLFEVHVYEETTPELKNEVKPVLVFKLVTTHPLVEFEKGYVQDTIVRGTMVGPSISVKKAEELGYLLPSRFEFRDVAPQDVIITPKKRRILIRHA</sequence>
<name>A0A1F6D1P4_9BACT</name>
<dbReference type="PANTHER" id="PTHR43845:SF1">
    <property type="entry name" value="BLR5969 PROTEIN"/>
    <property type="match status" value="1"/>
</dbReference>